<protein>
    <recommendedName>
        <fullName evidence="1">Na+-translocating membrane potential-generating system MpsC domain-containing protein</fullName>
    </recommendedName>
</protein>
<name>A0A1B7KRJ2_PARTM</name>
<reference evidence="3" key="1">
    <citation type="submission" date="2016-05" db="EMBL/GenBank/DDBJ databases">
        <authorList>
            <person name="Wang W."/>
            <person name="Zhu L."/>
        </authorList>
    </citation>
    <scope>NUCLEOTIDE SEQUENCE [LARGE SCALE GENOMIC DNA]</scope>
    <source>
        <strain evidence="3">W-2</strain>
    </source>
</reference>
<dbReference type="AlphaFoldDB" id="A0A1B7KRJ2"/>
<dbReference type="Proteomes" id="UP000078290">
    <property type="component" value="Unassembled WGS sequence"/>
</dbReference>
<evidence type="ECO:0000259" key="1">
    <source>
        <dbReference type="Pfam" id="PF10057"/>
    </source>
</evidence>
<dbReference type="Pfam" id="PF10057">
    <property type="entry name" value="MpsC"/>
    <property type="match status" value="1"/>
</dbReference>
<proteinExistence type="predicted"/>
<accession>A0A1B7KRJ2</accession>
<comment type="caution">
    <text evidence="2">The sequence shown here is derived from an EMBL/GenBank/DDBJ whole genome shotgun (WGS) entry which is preliminary data.</text>
</comment>
<evidence type="ECO:0000313" key="2">
    <source>
        <dbReference type="EMBL" id="OAT72707.1"/>
    </source>
</evidence>
<dbReference type="OrthoDB" id="5422931at2"/>
<gene>
    <name evidence="2" type="ORF">A7K69_07115</name>
</gene>
<dbReference type="InterPro" id="IPR018745">
    <property type="entry name" value="MpsC"/>
</dbReference>
<dbReference type="RefSeq" id="WP_064551679.1">
    <property type="nucleotide sequence ID" value="NZ_LXMA01000023.1"/>
</dbReference>
<organism evidence="2 3">
    <name type="scientific">Parageobacillus thermoglucosidasius</name>
    <name type="common">Geobacillus thermoglucosidasius</name>
    <dbReference type="NCBI Taxonomy" id="1426"/>
    <lineage>
        <taxon>Bacteria</taxon>
        <taxon>Bacillati</taxon>
        <taxon>Bacillota</taxon>
        <taxon>Bacilli</taxon>
        <taxon>Bacillales</taxon>
        <taxon>Anoxybacillaceae</taxon>
        <taxon>Parageobacillus</taxon>
    </lineage>
</organism>
<dbReference type="EMBL" id="LXMA01000023">
    <property type="protein sequence ID" value="OAT72707.1"/>
    <property type="molecule type" value="Genomic_DNA"/>
</dbReference>
<evidence type="ECO:0000313" key="3">
    <source>
        <dbReference type="Proteomes" id="UP000078290"/>
    </source>
</evidence>
<feature type="domain" description="Na+-translocating membrane potential-generating system MpsC" evidence="1">
    <location>
        <begin position="5"/>
        <end position="113"/>
    </location>
</feature>
<sequence length="122" mass="13838">MAASKGEMEDQISRALTQWEKEYLGRGSIAVKTDIIRNIILVQLKGILTPAEKNLAMTKEGLLSVKRIRSDLIESGSEQLKEIILRITGKDVISMYTDISTRTGERVIVFLLRDNLEEEFQK</sequence>